<keyword evidence="5" id="KW-0663">Pyridoxal phosphate</keyword>
<dbReference type="InterPro" id="IPR015424">
    <property type="entry name" value="PyrdxlP-dep_Trfase"/>
</dbReference>
<name>A0A7Y8C518_9PSED</name>
<dbReference type="FunFam" id="3.40.640.10:FF:000033">
    <property type="entry name" value="Aspartate aminotransferase"/>
    <property type="match status" value="1"/>
</dbReference>
<evidence type="ECO:0000256" key="6">
    <source>
        <dbReference type="RuleBase" id="RU000481"/>
    </source>
</evidence>
<accession>A0A7Y8C518</accession>
<dbReference type="GO" id="GO:0008483">
    <property type="term" value="F:transaminase activity"/>
    <property type="evidence" value="ECO:0007669"/>
    <property type="project" value="UniProtKB-KW"/>
</dbReference>
<reference evidence="8 9" key="1">
    <citation type="submission" date="2020-04" db="EMBL/GenBank/DDBJ databases">
        <title>Molecular characterization of pseudomonads from Agaricus bisporus reveal novel blotch 2 pathogens in Western Europe.</title>
        <authorList>
            <person name="Taparia T."/>
            <person name="Krijger M."/>
            <person name="Haynes E."/>
            <person name="Elpinstone J.G."/>
            <person name="Noble R."/>
            <person name="Van Der Wolf J."/>
        </authorList>
    </citation>
    <scope>NUCLEOTIDE SEQUENCE [LARGE SCALE GENOMIC DNA]</scope>
    <source>
        <strain evidence="8 9">H7001</strain>
    </source>
</reference>
<dbReference type="GO" id="GO:0006520">
    <property type="term" value="P:amino acid metabolic process"/>
    <property type="evidence" value="ECO:0007669"/>
    <property type="project" value="InterPro"/>
</dbReference>
<dbReference type="AlphaFoldDB" id="A0A7Y8C518"/>
<dbReference type="GO" id="GO:0030170">
    <property type="term" value="F:pyridoxal phosphate binding"/>
    <property type="evidence" value="ECO:0007669"/>
    <property type="project" value="InterPro"/>
</dbReference>
<evidence type="ECO:0000256" key="1">
    <source>
        <dbReference type="ARBA" id="ARBA00001933"/>
    </source>
</evidence>
<dbReference type="Gene3D" id="3.90.1150.10">
    <property type="entry name" value="Aspartate Aminotransferase, domain 1"/>
    <property type="match status" value="1"/>
</dbReference>
<dbReference type="PANTHER" id="PTHR46383:SF1">
    <property type="entry name" value="ASPARTATE AMINOTRANSFERASE"/>
    <property type="match status" value="1"/>
</dbReference>
<keyword evidence="3 6" id="KW-0032">Aminotransferase</keyword>
<evidence type="ECO:0000256" key="3">
    <source>
        <dbReference type="ARBA" id="ARBA00022576"/>
    </source>
</evidence>
<organism evidence="8 9">
    <name type="scientific">Pseudomonas gingeri</name>
    <dbReference type="NCBI Taxonomy" id="117681"/>
    <lineage>
        <taxon>Bacteria</taxon>
        <taxon>Pseudomonadati</taxon>
        <taxon>Pseudomonadota</taxon>
        <taxon>Gammaproteobacteria</taxon>
        <taxon>Pseudomonadales</taxon>
        <taxon>Pseudomonadaceae</taxon>
        <taxon>Pseudomonas</taxon>
    </lineage>
</organism>
<comment type="caution">
    <text evidence="8">The sequence shown here is derived from an EMBL/GenBank/DDBJ whole genome shotgun (WGS) entry which is preliminary data.</text>
</comment>
<dbReference type="Pfam" id="PF00155">
    <property type="entry name" value="Aminotran_1_2"/>
    <property type="match status" value="1"/>
</dbReference>
<dbReference type="PANTHER" id="PTHR46383">
    <property type="entry name" value="ASPARTATE AMINOTRANSFERASE"/>
    <property type="match status" value="1"/>
</dbReference>
<dbReference type="InterPro" id="IPR004839">
    <property type="entry name" value="Aminotransferase_I/II_large"/>
</dbReference>
<evidence type="ECO:0000313" key="8">
    <source>
        <dbReference type="EMBL" id="NWB99783.1"/>
    </source>
</evidence>
<dbReference type="Proteomes" id="UP000539985">
    <property type="component" value="Unassembled WGS sequence"/>
</dbReference>
<dbReference type="PROSITE" id="PS00105">
    <property type="entry name" value="AA_TRANSFER_CLASS_1"/>
    <property type="match status" value="1"/>
</dbReference>
<evidence type="ECO:0000313" key="9">
    <source>
        <dbReference type="Proteomes" id="UP000539985"/>
    </source>
</evidence>
<evidence type="ECO:0000256" key="5">
    <source>
        <dbReference type="ARBA" id="ARBA00022898"/>
    </source>
</evidence>
<gene>
    <name evidence="8" type="ORF">HX882_28335</name>
</gene>
<dbReference type="InterPro" id="IPR004838">
    <property type="entry name" value="NHTrfase_class1_PyrdxlP-BS"/>
</dbReference>
<proteinExistence type="inferred from homology"/>
<comment type="cofactor">
    <cofactor evidence="1 6">
        <name>pyridoxal 5'-phosphate</name>
        <dbReference type="ChEBI" id="CHEBI:597326"/>
    </cofactor>
</comment>
<dbReference type="Gene3D" id="3.40.640.10">
    <property type="entry name" value="Type I PLP-dependent aspartate aminotransferase-like (Major domain)"/>
    <property type="match status" value="1"/>
</dbReference>
<evidence type="ECO:0000256" key="2">
    <source>
        <dbReference type="ARBA" id="ARBA00007441"/>
    </source>
</evidence>
<dbReference type="CDD" id="cd00609">
    <property type="entry name" value="AAT_like"/>
    <property type="match status" value="1"/>
</dbReference>
<dbReference type="InterPro" id="IPR050596">
    <property type="entry name" value="AspAT/PAT-like"/>
</dbReference>
<dbReference type="InterPro" id="IPR015421">
    <property type="entry name" value="PyrdxlP-dep_Trfase_major"/>
</dbReference>
<feature type="domain" description="Aminotransferase class I/classII large" evidence="7">
    <location>
        <begin position="33"/>
        <end position="394"/>
    </location>
</feature>
<dbReference type="RefSeq" id="WP_177105335.1">
    <property type="nucleotide sequence ID" value="NZ_JACAQB010000026.1"/>
</dbReference>
<dbReference type="EC" id="2.6.1.-" evidence="6"/>
<keyword evidence="4 6" id="KW-0808">Transferase</keyword>
<dbReference type="EMBL" id="JACAQB010000026">
    <property type="protein sequence ID" value="NWB99783.1"/>
    <property type="molecule type" value="Genomic_DNA"/>
</dbReference>
<evidence type="ECO:0000259" key="7">
    <source>
        <dbReference type="Pfam" id="PF00155"/>
    </source>
</evidence>
<comment type="similarity">
    <text evidence="2 6">Belongs to the class-I pyridoxal-phosphate-dependent aminotransferase family.</text>
</comment>
<evidence type="ECO:0000256" key="4">
    <source>
        <dbReference type="ARBA" id="ARBA00022679"/>
    </source>
</evidence>
<dbReference type="SUPFAM" id="SSF53383">
    <property type="entry name" value="PLP-dependent transferases"/>
    <property type="match status" value="1"/>
</dbReference>
<dbReference type="InterPro" id="IPR015422">
    <property type="entry name" value="PyrdxlP-dep_Trfase_small"/>
</dbReference>
<protein>
    <recommendedName>
        <fullName evidence="6">Aminotransferase</fullName>
        <ecNumber evidence="6">2.6.1.-</ecNumber>
    </recommendedName>
</protein>
<sequence>MSEQFLSKRVLGIEPSPSIAANALVTTLRAQGKDIINFTVGEPDLDTPAHILEAAQKAMFSGDTHYSSPNGTPDLRQAIVAKLNRDNGLSYETDEVIVGVGGKHIIFHAMAATLNEGDEVIIHAPYWVSYPDIAKLNDATPVIIPGNESNGFKLTAPELERVITAKSKWVILNSPNNPSGAVYTAAELAALAEVLRRHPHVLVMSDEIYEHFVYTDAGHISFIKVAPDLKDRTLLVNGASKGYAMTGWRIGFGAGPQWLIAAVSKLISQTTTCSTSVSQAAAVAAFAGDQTPIAQMREIYIERRQYILRLLAEIPGISVTHPEGAFYVFVNVEGLIGKHTPDGSRVETDADVVAYLLREGGVATVGGAAYGMSPYIRLSFASAMTVIEEGCRRIQHSCQQLR</sequence>